<dbReference type="SUPFAM" id="SSF57783">
    <property type="entry name" value="Zinc beta-ribbon"/>
    <property type="match status" value="1"/>
</dbReference>
<accession>A0AAE7V3X4</accession>
<dbReference type="GO" id="GO:0006260">
    <property type="term" value="P:DNA replication"/>
    <property type="evidence" value="ECO:0007669"/>
    <property type="project" value="InterPro"/>
</dbReference>
<keyword evidence="3" id="KW-1185">Reference proteome</keyword>
<sequence length="337" mass="39358">MYDKRRVKKPTECITLDYILSKVTEYDIYAHYLGQFKVGAIYNSPFRKDKNPSFGVYYSKRTKQLLFKDHGTGECGNVIKFVSLFTGITNYNDILKDIIKQLHITPDTTLDNSKQYIPSTDTVIGVVRQDFTSTDINYWQQFNISKETLKKFNVNSIKYYLCNGIVKGIYKPENPMYAYKVYNNFKIYRPLADKYTKWRNNLTEYDIQGYAQLPKKGDVLFITKSMKDVMCLYEMGIPAISPSSESTFIPNDILEDLKKRFKRIIILFDRDPAGVRYSRKISLKMGLEAMFVHKKYNAKDISDAIKTNSFEEIKEWLYGEIKKQENQEIGKSKECTA</sequence>
<feature type="domain" description="Zinc finger CHC2-type" evidence="1">
    <location>
        <begin position="45"/>
        <end position="99"/>
    </location>
</feature>
<organism evidence="2 3">
    <name type="scientific">uncultured phage cr23_1</name>
    <dbReference type="NCBI Taxonomy" id="2986419"/>
    <lineage>
        <taxon>Viruses</taxon>
        <taxon>Duplodnaviria</taxon>
        <taxon>Heunggongvirae</taxon>
        <taxon>Uroviricota</taxon>
        <taxon>Caudoviricetes</taxon>
        <taxon>Crassvirales</taxon>
        <taxon>Suoliviridae</taxon>
        <taxon>Uncouvirinae</taxon>
        <taxon>Aurodevirus</taxon>
        <taxon>Aurodevirus hiberniae</taxon>
    </lineage>
</organism>
<dbReference type="InterPro" id="IPR036977">
    <property type="entry name" value="DNA_primase_Znf_CHC2"/>
</dbReference>
<dbReference type="InterPro" id="IPR002694">
    <property type="entry name" value="Znf_CHC2"/>
</dbReference>
<dbReference type="CDD" id="cd01029">
    <property type="entry name" value="TOPRIM_primases"/>
    <property type="match status" value="1"/>
</dbReference>
<dbReference type="GO" id="GO:0003899">
    <property type="term" value="F:DNA-directed RNA polymerase activity"/>
    <property type="evidence" value="ECO:0007669"/>
    <property type="project" value="InterPro"/>
</dbReference>
<dbReference type="Proteomes" id="UP000828083">
    <property type="component" value="Segment"/>
</dbReference>
<evidence type="ECO:0000313" key="3">
    <source>
        <dbReference type="Proteomes" id="UP000828083"/>
    </source>
</evidence>
<dbReference type="GeneID" id="75687861"/>
<gene>
    <name evidence="2" type="primary">gp_78077</name>
</gene>
<dbReference type="Pfam" id="PF01807">
    <property type="entry name" value="Zn_ribbon_DnaG"/>
    <property type="match status" value="1"/>
</dbReference>
<dbReference type="GO" id="GO:0003677">
    <property type="term" value="F:DNA binding"/>
    <property type="evidence" value="ECO:0007669"/>
    <property type="project" value="InterPro"/>
</dbReference>
<name>A0AAE7V3X4_9CAUD</name>
<evidence type="ECO:0000259" key="1">
    <source>
        <dbReference type="SMART" id="SM00400"/>
    </source>
</evidence>
<evidence type="ECO:0000313" key="2">
    <source>
        <dbReference type="EMBL" id="QWM91404.1"/>
    </source>
</evidence>
<dbReference type="RefSeq" id="YP_010510344.1">
    <property type="nucleotide sequence ID" value="NC_067218.1"/>
</dbReference>
<reference evidence="2 3" key="1">
    <citation type="submission" date="2021-04" db="EMBL/GenBank/DDBJ databases">
        <authorList>
            <person name="Shkoporov A.N."/>
            <person name="Stockdale S.R."/>
            <person name="Guerin E."/>
            <person name="Ross R.P."/>
            <person name="Hill C."/>
        </authorList>
    </citation>
    <scope>NUCLEOTIDE SEQUENCE [LARGE SCALE GENOMIC DNA]</scope>
    <source>
        <strain evidence="3">cr23_1</strain>
    </source>
</reference>
<dbReference type="GO" id="GO:0008270">
    <property type="term" value="F:zinc ion binding"/>
    <property type="evidence" value="ECO:0007669"/>
    <property type="project" value="InterPro"/>
</dbReference>
<dbReference type="SUPFAM" id="SSF56731">
    <property type="entry name" value="DNA primase core"/>
    <property type="match status" value="1"/>
</dbReference>
<dbReference type="EMBL" id="MZ130500">
    <property type="protein sequence ID" value="QWM91404.1"/>
    <property type="molecule type" value="Genomic_DNA"/>
</dbReference>
<dbReference type="Gene3D" id="3.40.1360.10">
    <property type="match status" value="1"/>
</dbReference>
<dbReference type="InterPro" id="IPR034154">
    <property type="entry name" value="TOPRIM_DnaG/twinkle"/>
</dbReference>
<dbReference type="KEGG" id="vg:75687861"/>
<dbReference type="Gene3D" id="3.90.580.10">
    <property type="entry name" value="Zinc finger, CHC2-type domain"/>
    <property type="match status" value="1"/>
</dbReference>
<dbReference type="SMART" id="SM00400">
    <property type="entry name" value="ZnF_CHCC"/>
    <property type="match status" value="1"/>
</dbReference>
<proteinExistence type="predicted"/>
<protein>
    <submittedName>
        <fullName evidence="2">DNA primase</fullName>
    </submittedName>
</protein>